<sequence>MQHQGPFSIPAINDTVPEKWKPWLIIFMVLIFQFSGGIYLAAANEMVGATALLHEDILMAGYASMIGMALTFTIMLRLKMRFNSRFTFLVCSIALIICNLICISNTSMPVLVGTCFFAGIFRMWATFECNSTIQLWLTPKRDLSIFFCYIYLLVQSAILLSGISNTYVSLFANWEYIHWAVIGLLLFVVLITLLLFNGNRMMRPFPLFGIDWLGGLMWGLIILTINFICIYGEHYDWLSSEEIQTAVVFLAILLLLSIWRASFIRHPFISLQTFKYKAVYMTFFLYLIVDIFIAPAHLVEHIYLEAVLHYDAEHVISMNWVAWAGVVLGALFAYYFFALKKHSYKSMFLIAFACIILYLVMMYFLIDYTTTKELLLAPIFFRNFGYVVVAIVLLTNLVKVPFQHFWQALSVQAFVSAGFGGVLGTAVIQNALKELTAKNFTLLSANLDHVNHKLQRADMGAVFGKLQSEVLLVSFKELYGYLVLFALACMAVFILYRYPYLNSRITPEPGPLSGTCAGKLPEPASHNPKTSRAFLFKRQARLVLSVTAEEKVVSKY</sequence>
<feature type="transmembrane region" description="Helical" evidence="5">
    <location>
        <begin position="283"/>
        <end position="304"/>
    </location>
</feature>
<feature type="transmembrane region" description="Helical" evidence="5">
    <location>
        <begin position="316"/>
        <end position="336"/>
    </location>
</feature>
<feature type="transmembrane region" description="Helical" evidence="5">
    <location>
        <begin position="108"/>
        <end position="125"/>
    </location>
</feature>
<dbReference type="RefSeq" id="WP_217646688.1">
    <property type="nucleotide sequence ID" value="NZ_FOOT01000001.1"/>
</dbReference>
<dbReference type="EMBL" id="FOOT01000001">
    <property type="protein sequence ID" value="SFG06872.1"/>
    <property type="molecule type" value="Genomic_DNA"/>
</dbReference>
<evidence type="ECO:0000256" key="3">
    <source>
        <dbReference type="ARBA" id="ARBA00022989"/>
    </source>
</evidence>
<dbReference type="GO" id="GO:0005886">
    <property type="term" value="C:plasma membrane"/>
    <property type="evidence" value="ECO:0007669"/>
    <property type="project" value="TreeGrafter"/>
</dbReference>
<keyword evidence="4 5" id="KW-0472">Membrane</keyword>
<feature type="transmembrane region" description="Helical" evidence="5">
    <location>
        <begin position="405"/>
        <end position="428"/>
    </location>
</feature>
<feature type="transmembrane region" description="Helical" evidence="5">
    <location>
        <begin position="23"/>
        <end position="42"/>
    </location>
</feature>
<name>A0A1I2NSM6_9BACT</name>
<evidence type="ECO:0000256" key="2">
    <source>
        <dbReference type="ARBA" id="ARBA00022692"/>
    </source>
</evidence>
<feature type="transmembrane region" description="Helical" evidence="5">
    <location>
        <begin position="208"/>
        <end position="231"/>
    </location>
</feature>
<dbReference type="InterPro" id="IPR036259">
    <property type="entry name" value="MFS_trans_sf"/>
</dbReference>
<evidence type="ECO:0000256" key="5">
    <source>
        <dbReference type="SAM" id="Phobius"/>
    </source>
</evidence>
<organism evidence="6 7">
    <name type="scientific">Pontibacter chinhatensis</name>
    <dbReference type="NCBI Taxonomy" id="1436961"/>
    <lineage>
        <taxon>Bacteria</taxon>
        <taxon>Pseudomonadati</taxon>
        <taxon>Bacteroidota</taxon>
        <taxon>Cytophagia</taxon>
        <taxon>Cytophagales</taxon>
        <taxon>Hymenobacteraceae</taxon>
        <taxon>Pontibacter</taxon>
    </lineage>
</organism>
<accession>A0A1I2NSM6</accession>
<evidence type="ECO:0000313" key="6">
    <source>
        <dbReference type="EMBL" id="SFG06872.1"/>
    </source>
</evidence>
<keyword evidence="7" id="KW-1185">Reference proteome</keyword>
<dbReference type="STRING" id="1436961.SAMN05421739_101835"/>
<dbReference type="GO" id="GO:0022857">
    <property type="term" value="F:transmembrane transporter activity"/>
    <property type="evidence" value="ECO:0007669"/>
    <property type="project" value="TreeGrafter"/>
</dbReference>
<feature type="transmembrane region" description="Helical" evidence="5">
    <location>
        <begin position="57"/>
        <end position="78"/>
    </location>
</feature>
<dbReference type="SUPFAM" id="SSF103473">
    <property type="entry name" value="MFS general substrate transporter"/>
    <property type="match status" value="1"/>
</dbReference>
<feature type="transmembrane region" description="Helical" evidence="5">
    <location>
        <begin position="478"/>
        <end position="496"/>
    </location>
</feature>
<evidence type="ECO:0000256" key="1">
    <source>
        <dbReference type="ARBA" id="ARBA00004141"/>
    </source>
</evidence>
<proteinExistence type="predicted"/>
<reference evidence="7" key="1">
    <citation type="submission" date="2016-10" db="EMBL/GenBank/DDBJ databases">
        <authorList>
            <person name="Varghese N."/>
            <person name="Submissions S."/>
        </authorList>
    </citation>
    <scope>NUCLEOTIDE SEQUENCE [LARGE SCALE GENOMIC DNA]</scope>
    <source>
        <strain evidence="7">LP51</strain>
    </source>
</reference>
<dbReference type="PANTHER" id="PTHR23501">
    <property type="entry name" value="MAJOR FACILITATOR SUPERFAMILY"/>
    <property type="match status" value="1"/>
</dbReference>
<feature type="transmembrane region" description="Helical" evidence="5">
    <location>
        <begin position="146"/>
        <end position="164"/>
    </location>
</feature>
<keyword evidence="2 5" id="KW-0812">Transmembrane</keyword>
<keyword evidence="3 5" id="KW-1133">Transmembrane helix</keyword>
<comment type="subcellular location">
    <subcellularLocation>
        <location evidence="1">Membrane</location>
        <topology evidence="1">Multi-pass membrane protein</topology>
    </subcellularLocation>
</comment>
<feature type="transmembrane region" description="Helical" evidence="5">
    <location>
        <begin position="378"/>
        <end position="398"/>
    </location>
</feature>
<evidence type="ECO:0000313" key="7">
    <source>
        <dbReference type="Proteomes" id="UP000198724"/>
    </source>
</evidence>
<gene>
    <name evidence="6" type="ORF">SAMN05421739_101835</name>
</gene>
<feature type="transmembrane region" description="Helical" evidence="5">
    <location>
        <begin position="85"/>
        <end position="102"/>
    </location>
</feature>
<dbReference type="AlphaFoldDB" id="A0A1I2NSM6"/>
<evidence type="ECO:0008006" key="8">
    <source>
        <dbReference type="Google" id="ProtNLM"/>
    </source>
</evidence>
<evidence type="ECO:0000256" key="4">
    <source>
        <dbReference type="ARBA" id="ARBA00023136"/>
    </source>
</evidence>
<feature type="transmembrane region" description="Helical" evidence="5">
    <location>
        <begin position="243"/>
        <end position="262"/>
    </location>
</feature>
<dbReference type="Proteomes" id="UP000198724">
    <property type="component" value="Unassembled WGS sequence"/>
</dbReference>
<protein>
    <recommendedName>
        <fullName evidence="8">Major Facilitator Superfamily protein</fullName>
    </recommendedName>
</protein>
<feature type="transmembrane region" description="Helical" evidence="5">
    <location>
        <begin position="176"/>
        <end position="196"/>
    </location>
</feature>
<feature type="transmembrane region" description="Helical" evidence="5">
    <location>
        <begin position="348"/>
        <end position="366"/>
    </location>
</feature>
<dbReference type="PANTHER" id="PTHR23501:SF5">
    <property type="entry name" value="TRANSPORT PROTEIN"/>
    <property type="match status" value="1"/>
</dbReference>